<keyword evidence="2 12" id="KW-0235">DNA replication</keyword>
<dbReference type="RefSeq" id="WP_149279606.1">
    <property type="nucleotide sequence ID" value="NZ_CP043506.1"/>
</dbReference>
<organism evidence="14 15">
    <name type="scientific">Acetobacter vaccinii</name>
    <dbReference type="NCBI Taxonomy" id="2592655"/>
    <lineage>
        <taxon>Bacteria</taxon>
        <taxon>Pseudomonadati</taxon>
        <taxon>Pseudomonadota</taxon>
        <taxon>Alphaproteobacteria</taxon>
        <taxon>Acetobacterales</taxon>
        <taxon>Acetobacteraceae</taxon>
        <taxon>Acetobacter</taxon>
    </lineage>
</organism>
<dbReference type="PANTHER" id="PTHR30580:SF0">
    <property type="entry name" value="PRIMOSOMAL PROTEIN N"/>
    <property type="match status" value="1"/>
</dbReference>
<dbReference type="EC" id="5.6.2.4" evidence="12"/>
<dbReference type="InterPro" id="IPR001650">
    <property type="entry name" value="Helicase_C-like"/>
</dbReference>
<keyword evidence="6 12" id="KW-0347">Helicase</keyword>
<dbReference type="GO" id="GO:0006270">
    <property type="term" value="P:DNA replication initiation"/>
    <property type="evidence" value="ECO:0007669"/>
    <property type="project" value="TreeGrafter"/>
</dbReference>
<keyword evidence="15" id="KW-1185">Reference proteome</keyword>
<dbReference type="GO" id="GO:0006302">
    <property type="term" value="P:double-strand break repair"/>
    <property type="evidence" value="ECO:0007669"/>
    <property type="project" value="InterPro"/>
</dbReference>
<dbReference type="InterPro" id="IPR027417">
    <property type="entry name" value="P-loop_NTPase"/>
</dbReference>
<dbReference type="EMBL" id="CP043506">
    <property type="protein sequence ID" value="QEO17930.1"/>
    <property type="molecule type" value="Genomic_DNA"/>
</dbReference>
<dbReference type="Pfam" id="PF17764">
    <property type="entry name" value="PriA_3primeBD"/>
    <property type="match status" value="1"/>
</dbReference>
<evidence type="ECO:0000256" key="5">
    <source>
        <dbReference type="ARBA" id="ARBA00022801"/>
    </source>
</evidence>
<dbReference type="InterPro" id="IPR014001">
    <property type="entry name" value="Helicase_ATP-bd"/>
</dbReference>
<dbReference type="GO" id="GO:0006310">
    <property type="term" value="P:DNA recombination"/>
    <property type="evidence" value="ECO:0007669"/>
    <property type="project" value="InterPro"/>
</dbReference>
<evidence type="ECO:0000313" key="14">
    <source>
        <dbReference type="EMBL" id="QEO17930.1"/>
    </source>
</evidence>
<keyword evidence="3 12" id="KW-0479">Metal-binding</keyword>
<sequence length="750" mass="80815">MATPSPSRVLDTPPTPEVPERVAVLLPMPFPGPFDYKLPPGLVLHAGDIVTVPLGKRQATGVVWDTTPHLPPDLATPSTQSPIAANRLRPVLSKLDVAPLPAELRRFIDWVAAYTLSPPGMVLAMTLRPHMQGQPTPTMGWLATTPLPAGLRATPARQKILALLADGVPRATTELAQAAGTSPGVVRGLVDAGALHAVRLGPANPFGRPDPAYCPPVLEGAQQHAAEALRQSVRDNRFSVTLLEGVTGSGKTEIYQEAIATCLTEGRQALVLLPEIALSAQWVERFARRFGVRPAIWHSEAGQKTRRLTWAGAADGSAPVIAGARSALFLPFHKLGLIIVDEEHEGVFKQEEGVTYNARDMAVVRGRLAGFPVVLASATPSLETLANAHTGRYHHLMLPTRHGGASMPETTVLDMREAPPPRGRFLSTLMVDAINQTLERGEQAMLFLNRRGYAPLTLCRACGHRMECPRCTAWLVEHRARRILACHHCDHVEPLPESCPACSAEQSLTAIGPGIERITEEAHDLFPEARVLVMSSDMTGGAAATAEAVNSISRQEVDLIIGTQMVAKGWHFPHLTLVGVVDADLGLGGADLRAGERTIQLLHQVAGRAGRASAPGRVLLQSYTPEHPVMQALLSGDFNTFMEQEAAQREPGFWPPYGRLAALIVSADTMAEADATAAQLGHNAPYGDGIEVLGPAPAPLALLRGRHRRRLLLRTRRSIAVQPILRRWLGMVTPARGTRIDVDIDPISFF</sequence>
<evidence type="ECO:0000256" key="8">
    <source>
        <dbReference type="ARBA" id="ARBA00022840"/>
    </source>
</evidence>
<dbReference type="GO" id="GO:1990077">
    <property type="term" value="C:primosome complex"/>
    <property type="evidence" value="ECO:0007669"/>
    <property type="project" value="UniProtKB-UniRule"/>
</dbReference>
<keyword evidence="8 12" id="KW-0067">ATP-binding</keyword>
<dbReference type="SUPFAM" id="SSF52540">
    <property type="entry name" value="P-loop containing nucleoside triphosphate hydrolases"/>
    <property type="match status" value="2"/>
</dbReference>
<dbReference type="Pfam" id="PF00270">
    <property type="entry name" value="DEAD"/>
    <property type="match status" value="1"/>
</dbReference>
<feature type="binding site" evidence="12">
    <location>
        <position position="468"/>
    </location>
    <ligand>
        <name>Zn(2+)</name>
        <dbReference type="ChEBI" id="CHEBI:29105"/>
        <label>2</label>
    </ligand>
</feature>
<dbReference type="InterPro" id="IPR041222">
    <property type="entry name" value="PriA_3primeBD"/>
</dbReference>
<feature type="binding site" evidence="12">
    <location>
        <position position="462"/>
    </location>
    <ligand>
        <name>Zn(2+)</name>
        <dbReference type="ChEBI" id="CHEBI:29105"/>
        <label>1</label>
    </ligand>
</feature>
<evidence type="ECO:0000313" key="15">
    <source>
        <dbReference type="Proteomes" id="UP000324536"/>
    </source>
</evidence>
<keyword evidence="7 12" id="KW-0862">Zinc</keyword>
<dbReference type="InterPro" id="IPR005259">
    <property type="entry name" value="PriA"/>
</dbReference>
<dbReference type="NCBIfam" id="NF004070">
    <property type="entry name" value="PRK05580.2-2"/>
    <property type="match status" value="1"/>
</dbReference>
<dbReference type="PROSITE" id="PS51192">
    <property type="entry name" value="HELICASE_ATP_BIND_1"/>
    <property type="match status" value="1"/>
</dbReference>
<dbReference type="InterPro" id="IPR011545">
    <property type="entry name" value="DEAD/DEAH_box_helicase_dom"/>
</dbReference>
<comment type="catalytic activity">
    <reaction evidence="12">
        <text>Couples ATP hydrolysis with the unwinding of duplex DNA by translocating in the 3'-5' direction.</text>
        <dbReference type="EC" id="5.6.2.4"/>
    </reaction>
</comment>
<feature type="binding site" evidence="12">
    <location>
        <position position="502"/>
    </location>
    <ligand>
        <name>Zn(2+)</name>
        <dbReference type="ChEBI" id="CHEBI:29105"/>
        <label>1</label>
    </ligand>
</feature>
<evidence type="ECO:0000256" key="11">
    <source>
        <dbReference type="ARBA" id="ARBA00048988"/>
    </source>
</evidence>
<feature type="binding site" evidence="12">
    <location>
        <position position="459"/>
    </location>
    <ligand>
        <name>Zn(2+)</name>
        <dbReference type="ChEBI" id="CHEBI:29105"/>
        <label>1</label>
    </ligand>
</feature>
<dbReference type="GO" id="GO:0003677">
    <property type="term" value="F:DNA binding"/>
    <property type="evidence" value="ECO:0007669"/>
    <property type="project" value="UniProtKB-UniRule"/>
</dbReference>
<evidence type="ECO:0000256" key="4">
    <source>
        <dbReference type="ARBA" id="ARBA00022741"/>
    </source>
</evidence>
<comment type="cofactor">
    <cofactor evidence="12">
        <name>Zn(2+)</name>
        <dbReference type="ChEBI" id="CHEBI:29105"/>
    </cofactor>
    <text evidence="12">Binds 2 zinc ions per subunit.</text>
</comment>
<comment type="similarity">
    <text evidence="12">Belongs to the helicase family. PriA subfamily.</text>
</comment>
<dbReference type="OrthoDB" id="9759544at2"/>
<keyword evidence="9 12" id="KW-0238">DNA-binding</keyword>
<evidence type="ECO:0000256" key="1">
    <source>
        <dbReference type="ARBA" id="ARBA00022515"/>
    </source>
</evidence>
<feature type="binding site" evidence="12">
    <location>
        <position position="471"/>
    </location>
    <ligand>
        <name>Zn(2+)</name>
        <dbReference type="ChEBI" id="CHEBI:29105"/>
        <label>2</label>
    </ligand>
</feature>
<dbReference type="PANTHER" id="PTHR30580">
    <property type="entry name" value="PRIMOSOMAL PROTEIN N"/>
    <property type="match status" value="1"/>
</dbReference>
<dbReference type="SMART" id="SM00487">
    <property type="entry name" value="DEXDc"/>
    <property type="match status" value="1"/>
</dbReference>
<feature type="binding site" evidence="12">
    <location>
        <position position="499"/>
    </location>
    <ligand>
        <name>Zn(2+)</name>
        <dbReference type="ChEBI" id="CHEBI:29105"/>
        <label>1</label>
    </ligand>
</feature>
<dbReference type="Gene3D" id="3.40.50.300">
    <property type="entry name" value="P-loop containing nucleotide triphosphate hydrolases"/>
    <property type="match status" value="2"/>
</dbReference>
<comment type="function">
    <text evidence="12">Initiates the restart of stalled replication forks, which reloads the replicative helicase on sites other than the origin of replication. Recognizes and binds to abandoned replication forks and remodels them to uncover a helicase loading site. Promotes assembly of the primosome at these replication forks.</text>
</comment>
<dbReference type="FunFam" id="3.40.50.300:FF:000489">
    <property type="entry name" value="Primosome assembly protein PriA"/>
    <property type="match status" value="1"/>
</dbReference>
<evidence type="ECO:0000256" key="6">
    <source>
        <dbReference type="ARBA" id="ARBA00022806"/>
    </source>
</evidence>
<dbReference type="InterPro" id="IPR042115">
    <property type="entry name" value="PriA_3primeBD_sf"/>
</dbReference>
<dbReference type="KEGG" id="acek:FLP30_09435"/>
<feature type="binding site" evidence="12">
    <location>
        <position position="489"/>
    </location>
    <ligand>
        <name>Zn(2+)</name>
        <dbReference type="ChEBI" id="CHEBI:29105"/>
        <label>2</label>
    </ligand>
</feature>
<keyword evidence="10 12" id="KW-0413">Isomerase</keyword>
<dbReference type="Pfam" id="PF18319">
    <property type="entry name" value="Zn_ribbon_PriA"/>
    <property type="match status" value="1"/>
</dbReference>
<feature type="domain" description="Helicase ATP-binding" evidence="13">
    <location>
        <begin position="232"/>
        <end position="398"/>
    </location>
</feature>
<evidence type="ECO:0000259" key="13">
    <source>
        <dbReference type="PROSITE" id="PS51192"/>
    </source>
</evidence>
<dbReference type="GO" id="GO:0043138">
    <property type="term" value="F:3'-5' DNA helicase activity"/>
    <property type="evidence" value="ECO:0007669"/>
    <property type="project" value="UniProtKB-EC"/>
</dbReference>
<dbReference type="Proteomes" id="UP000324536">
    <property type="component" value="Chromosome"/>
</dbReference>
<proteinExistence type="inferred from homology"/>
<dbReference type="InterPro" id="IPR040498">
    <property type="entry name" value="PriA_CRR"/>
</dbReference>
<gene>
    <name evidence="12" type="primary">priA</name>
    <name evidence="14" type="ORF">FLP30_09435</name>
</gene>
<evidence type="ECO:0000256" key="12">
    <source>
        <dbReference type="HAMAP-Rule" id="MF_00983"/>
    </source>
</evidence>
<keyword evidence="5 12" id="KW-0378">Hydrolase</keyword>
<protein>
    <recommendedName>
        <fullName evidence="12">Replication restart protein PriA</fullName>
    </recommendedName>
    <alternativeName>
        <fullName evidence="12">ATP-dependent DNA helicase PriA</fullName>
        <ecNumber evidence="12">5.6.2.4</ecNumber>
    </alternativeName>
    <alternativeName>
        <fullName evidence="12">DNA 3'-5' helicase PriA</fullName>
    </alternativeName>
</protein>
<evidence type="ECO:0000256" key="3">
    <source>
        <dbReference type="ARBA" id="ARBA00022723"/>
    </source>
</evidence>
<evidence type="ECO:0000256" key="2">
    <source>
        <dbReference type="ARBA" id="ARBA00022705"/>
    </source>
</evidence>
<reference evidence="14 15" key="1">
    <citation type="submission" date="2019-09" db="EMBL/GenBank/DDBJ databases">
        <title>Genome sequencing of strain KACC 21233.</title>
        <authorList>
            <person name="Heo J."/>
            <person name="Kim S.-J."/>
            <person name="Kim J.-S."/>
            <person name="Hong S.-B."/>
            <person name="Kwon S.-W."/>
        </authorList>
    </citation>
    <scope>NUCLEOTIDE SEQUENCE [LARGE SCALE GENOMIC DNA]</scope>
    <source>
        <strain evidence="14 15">KACC 21233</strain>
    </source>
</reference>
<accession>A0A5C1YS10</accession>
<dbReference type="GO" id="GO:0006269">
    <property type="term" value="P:DNA replication, synthesis of primer"/>
    <property type="evidence" value="ECO:0007669"/>
    <property type="project" value="UniProtKB-KW"/>
</dbReference>
<dbReference type="Pfam" id="PF18074">
    <property type="entry name" value="PriA_C"/>
    <property type="match status" value="1"/>
</dbReference>
<evidence type="ECO:0000256" key="7">
    <source>
        <dbReference type="ARBA" id="ARBA00022833"/>
    </source>
</evidence>
<dbReference type="GO" id="GO:0005524">
    <property type="term" value="F:ATP binding"/>
    <property type="evidence" value="ECO:0007669"/>
    <property type="project" value="UniProtKB-UniRule"/>
</dbReference>
<dbReference type="GO" id="GO:0016887">
    <property type="term" value="F:ATP hydrolysis activity"/>
    <property type="evidence" value="ECO:0007669"/>
    <property type="project" value="RHEA"/>
</dbReference>
<comment type="subunit">
    <text evidence="12">Component of the replication restart primosome.</text>
</comment>
<evidence type="ECO:0000256" key="10">
    <source>
        <dbReference type="ARBA" id="ARBA00023235"/>
    </source>
</evidence>
<dbReference type="AlphaFoldDB" id="A0A5C1YS10"/>
<dbReference type="InterPro" id="IPR041236">
    <property type="entry name" value="PriA_C"/>
</dbReference>
<dbReference type="NCBIfam" id="TIGR00595">
    <property type="entry name" value="priA"/>
    <property type="match status" value="1"/>
</dbReference>
<dbReference type="HAMAP" id="MF_00983">
    <property type="entry name" value="PriA"/>
    <property type="match status" value="1"/>
</dbReference>
<keyword evidence="4 12" id="KW-0547">Nucleotide-binding</keyword>
<dbReference type="GO" id="GO:0008270">
    <property type="term" value="F:zinc ion binding"/>
    <property type="evidence" value="ECO:0007669"/>
    <property type="project" value="UniProtKB-UniRule"/>
</dbReference>
<feature type="binding site" evidence="12">
    <location>
        <position position="486"/>
    </location>
    <ligand>
        <name>Zn(2+)</name>
        <dbReference type="ChEBI" id="CHEBI:29105"/>
        <label>2</label>
    </ligand>
</feature>
<keyword evidence="1 12" id="KW-0639">Primosome</keyword>
<dbReference type="SMART" id="SM00490">
    <property type="entry name" value="HELICc"/>
    <property type="match status" value="1"/>
</dbReference>
<comment type="catalytic activity">
    <reaction evidence="11 12">
        <text>ATP + H2O = ADP + phosphate + H(+)</text>
        <dbReference type="Rhea" id="RHEA:13065"/>
        <dbReference type="ChEBI" id="CHEBI:15377"/>
        <dbReference type="ChEBI" id="CHEBI:15378"/>
        <dbReference type="ChEBI" id="CHEBI:30616"/>
        <dbReference type="ChEBI" id="CHEBI:43474"/>
        <dbReference type="ChEBI" id="CHEBI:456216"/>
        <dbReference type="EC" id="5.6.2.4"/>
    </reaction>
</comment>
<dbReference type="Gene3D" id="3.40.1440.60">
    <property type="entry name" value="PriA, 3(prime) DNA-binding domain"/>
    <property type="match status" value="1"/>
</dbReference>
<name>A0A5C1YS10_9PROT</name>
<evidence type="ECO:0000256" key="9">
    <source>
        <dbReference type="ARBA" id="ARBA00023125"/>
    </source>
</evidence>
<dbReference type="CDD" id="cd17929">
    <property type="entry name" value="DEXHc_priA"/>
    <property type="match status" value="1"/>
</dbReference>